<comment type="cofactor">
    <cofactor evidence="13">
        <name>Zn(2+)</name>
        <dbReference type="ChEBI" id="CHEBI:29105"/>
    </cofactor>
    <text evidence="13">Binds 1 zinc ion per subunit.</text>
</comment>
<dbReference type="InterPro" id="IPR035451">
    <property type="entry name" value="Ada-like_dom_sf"/>
</dbReference>
<dbReference type="PIRSF" id="PIRSF000409">
    <property type="entry name" value="Ada"/>
    <property type="match status" value="1"/>
</dbReference>
<dbReference type="PANTHER" id="PTHR10815:SF14">
    <property type="entry name" value="BIFUNCTIONAL TRANSCRIPTIONAL ACTIVATOR_DNA REPAIR ENZYME ADA"/>
    <property type="match status" value="1"/>
</dbReference>
<comment type="catalytic activity">
    <reaction evidence="11">
        <text>a 6-O-methyl-2'-deoxyguanosine in DNA + L-cysteinyl-[protein] = S-methyl-L-cysteinyl-[protein] + a 2'-deoxyguanosine in DNA</text>
        <dbReference type="Rhea" id="RHEA:24000"/>
        <dbReference type="Rhea" id="RHEA-COMP:10131"/>
        <dbReference type="Rhea" id="RHEA-COMP:10132"/>
        <dbReference type="Rhea" id="RHEA-COMP:11367"/>
        <dbReference type="Rhea" id="RHEA-COMP:11368"/>
        <dbReference type="ChEBI" id="CHEBI:29950"/>
        <dbReference type="ChEBI" id="CHEBI:82612"/>
        <dbReference type="ChEBI" id="CHEBI:85445"/>
        <dbReference type="ChEBI" id="CHEBI:85448"/>
        <dbReference type="EC" id="2.1.1.63"/>
    </reaction>
</comment>
<reference evidence="15 16" key="1">
    <citation type="journal article" date="2018" name="Front. Microbiol.">
        <title>Hydrolytic Capabilities as a Key to Environmental Success: Chitinolytic and Cellulolytic Acidobacteria From Acidic Sub-arctic Soils and Boreal Peatlands.</title>
        <authorList>
            <person name="Belova S.E."/>
            <person name="Ravin N.V."/>
            <person name="Pankratov T.A."/>
            <person name="Rakitin A.L."/>
            <person name="Ivanova A.A."/>
            <person name="Beletsky A.V."/>
            <person name="Mardanov A.V."/>
            <person name="Sinninghe Damste J.S."/>
            <person name="Dedysh S.N."/>
        </authorList>
    </citation>
    <scope>NUCLEOTIDE SEQUENCE [LARGE SCALE GENOMIC DNA]</scope>
    <source>
        <strain evidence="15 16">SBC82</strain>
    </source>
</reference>
<evidence type="ECO:0000256" key="13">
    <source>
        <dbReference type="PIRSR" id="PIRSR000409-3"/>
    </source>
</evidence>
<keyword evidence="6" id="KW-0227">DNA damage</keyword>
<evidence type="ECO:0000313" key="16">
    <source>
        <dbReference type="Proteomes" id="UP000253606"/>
    </source>
</evidence>
<keyword evidence="4 15" id="KW-0489">Methyltransferase</keyword>
<keyword evidence="10" id="KW-0234">DNA repair</keyword>
<dbReference type="GO" id="GO:0003908">
    <property type="term" value="F:methylated-DNA-[protein]-cysteine S-methyltransferase activity"/>
    <property type="evidence" value="ECO:0007669"/>
    <property type="project" value="UniProtKB-EC"/>
</dbReference>
<dbReference type="KEGG" id="abas:ACPOL_4830"/>
<dbReference type="InterPro" id="IPR016221">
    <property type="entry name" value="Bifunct_regulatory_prot_Ada"/>
</dbReference>
<dbReference type="Proteomes" id="UP000253606">
    <property type="component" value="Chromosome"/>
</dbReference>
<keyword evidence="13" id="KW-0862">Zinc</keyword>
<keyword evidence="9" id="KW-0804">Transcription</keyword>
<accession>A0A2Z5G4L4</accession>
<dbReference type="EC" id="2.1.1.63" evidence="3"/>
<evidence type="ECO:0000256" key="5">
    <source>
        <dbReference type="ARBA" id="ARBA00022679"/>
    </source>
</evidence>
<keyword evidence="5 15" id="KW-0808">Transferase</keyword>
<dbReference type="GO" id="GO:0043565">
    <property type="term" value="F:sequence-specific DNA binding"/>
    <property type="evidence" value="ECO:0007669"/>
    <property type="project" value="InterPro"/>
</dbReference>
<evidence type="ECO:0000256" key="10">
    <source>
        <dbReference type="ARBA" id="ARBA00023204"/>
    </source>
</evidence>
<evidence type="ECO:0000256" key="11">
    <source>
        <dbReference type="ARBA" id="ARBA00049348"/>
    </source>
</evidence>
<dbReference type="InterPro" id="IPR036217">
    <property type="entry name" value="MethylDNA_cys_MeTrfase_DNAb"/>
</dbReference>
<feature type="binding site" evidence="13">
    <location>
        <position position="64"/>
    </location>
    <ligand>
        <name>Zn(2+)</name>
        <dbReference type="ChEBI" id="CHEBI:29105"/>
    </ligand>
</feature>
<evidence type="ECO:0000256" key="2">
    <source>
        <dbReference type="ARBA" id="ARBA00008711"/>
    </source>
</evidence>
<dbReference type="InterPro" id="IPR018060">
    <property type="entry name" value="HTH_AraC"/>
</dbReference>
<comment type="catalytic activity">
    <reaction evidence="1">
        <text>a 4-O-methyl-thymidine in DNA + L-cysteinyl-[protein] = a thymidine in DNA + S-methyl-L-cysteinyl-[protein]</text>
        <dbReference type="Rhea" id="RHEA:53428"/>
        <dbReference type="Rhea" id="RHEA-COMP:10131"/>
        <dbReference type="Rhea" id="RHEA-COMP:10132"/>
        <dbReference type="Rhea" id="RHEA-COMP:13555"/>
        <dbReference type="Rhea" id="RHEA-COMP:13556"/>
        <dbReference type="ChEBI" id="CHEBI:29950"/>
        <dbReference type="ChEBI" id="CHEBI:82612"/>
        <dbReference type="ChEBI" id="CHEBI:137386"/>
        <dbReference type="ChEBI" id="CHEBI:137387"/>
        <dbReference type="EC" id="2.1.1.63"/>
    </reaction>
</comment>
<dbReference type="AlphaFoldDB" id="A0A2Z5G4L4"/>
<keyword evidence="7" id="KW-0805">Transcription regulation</keyword>
<dbReference type="PROSITE" id="PS01124">
    <property type="entry name" value="HTH_ARAC_FAMILY_2"/>
    <property type="match status" value="1"/>
</dbReference>
<evidence type="ECO:0000256" key="9">
    <source>
        <dbReference type="ARBA" id="ARBA00023163"/>
    </source>
</evidence>
<keyword evidence="16" id="KW-1185">Reference proteome</keyword>
<dbReference type="GO" id="GO:0006281">
    <property type="term" value="P:DNA repair"/>
    <property type="evidence" value="ECO:0007669"/>
    <property type="project" value="UniProtKB-KW"/>
</dbReference>
<feature type="binding site" evidence="13">
    <location>
        <position position="33"/>
    </location>
    <ligand>
        <name>Zn(2+)</name>
        <dbReference type="ChEBI" id="CHEBI:29105"/>
    </ligand>
</feature>
<evidence type="ECO:0000256" key="7">
    <source>
        <dbReference type="ARBA" id="ARBA00023015"/>
    </source>
</evidence>
<dbReference type="SUPFAM" id="SSF57884">
    <property type="entry name" value="Ada DNA repair protein, N-terminal domain (N-Ada 10)"/>
    <property type="match status" value="1"/>
</dbReference>
<dbReference type="NCBIfam" id="NF011964">
    <property type="entry name" value="PRK15435.1"/>
    <property type="match status" value="1"/>
</dbReference>
<dbReference type="SUPFAM" id="SSF53155">
    <property type="entry name" value="Methylated DNA-protein cysteine methyltransferase domain"/>
    <property type="match status" value="1"/>
</dbReference>
<dbReference type="GO" id="GO:0032259">
    <property type="term" value="P:methylation"/>
    <property type="evidence" value="ECO:0007669"/>
    <property type="project" value="UniProtKB-KW"/>
</dbReference>
<evidence type="ECO:0000256" key="1">
    <source>
        <dbReference type="ARBA" id="ARBA00001286"/>
    </source>
</evidence>
<dbReference type="SUPFAM" id="SSF46767">
    <property type="entry name" value="Methylated DNA-protein cysteine methyltransferase, C-terminal domain"/>
    <property type="match status" value="1"/>
</dbReference>
<dbReference type="SMART" id="SM00342">
    <property type="entry name" value="HTH_ARAC"/>
    <property type="match status" value="1"/>
</dbReference>
<dbReference type="InterPro" id="IPR036631">
    <property type="entry name" value="MGMT_N_sf"/>
</dbReference>
<dbReference type="SUPFAM" id="SSF46689">
    <property type="entry name" value="Homeodomain-like"/>
    <property type="match status" value="1"/>
</dbReference>
<organism evidence="15 16">
    <name type="scientific">Acidisarcina polymorpha</name>
    <dbReference type="NCBI Taxonomy" id="2211140"/>
    <lineage>
        <taxon>Bacteria</taxon>
        <taxon>Pseudomonadati</taxon>
        <taxon>Acidobacteriota</taxon>
        <taxon>Terriglobia</taxon>
        <taxon>Terriglobales</taxon>
        <taxon>Acidobacteriaceae</taxon>
        <taxon>Acidisarcina</taxon>
    </lineage>
</organism>
<keyword evidence="8" id="KW-0010">Activator</keyword>
<gene>
    <name evidence="15" type="ORF">ACPOL_4830</name>
</gene>
<dbReference type="GO" id="GO:0008270">
    <property type="term" value="F:zinc ion binding"/>
    <property type="evidence" value="ECO:0007669"/>
    <property type="project" value="InterPro"/>
</dbReference>
<dbReference type="Pfam" id="PF01035">
    <property type="entry name" value="DNA_binding_1"/>
    <property type="match status" value="1"/>
</dbReference>
<keyword evidence="13" id="KW-0479">Metal-binding</keyword>
<dbReference type="Pfam" id="PF02805">
    <property type="entry name" value="Ada_Zn_binding"/>
    <property type="match status" value="1"/>
</dbReference>
<dbReference type="PANTHER" id="PTHR10815">
    <property type="entry name" value="METHYLATED-DNA--PROTEIN-CYSTEINE METHYLTRANSFERASE"/>
    <property type="match status" value="1"/>
</dbReference>
<evidence type="ECO:0000313" key="15">
    <source>
        <dbReference type="EMBL" id="AXC14092.1"/>
    </source>
</evidence>
<protein>
    <recommendedName>
        <fullName evidence="3">methylated-DNA--[protein]-cysteine S-methyltransferase</fullName>
        <ecNumber evidence="3">2.1.1.63</ecNumber>
    </recommendedName>
</protein>
<feature type="binding site" evidence="13">
    <location>
        <position position="37"/>
    </location>
    <ligand>
        <name>Zn(2+)</name>
        <dbReference type="ChEBI" id="CHEBI:29105"/>
    </ligand>
</feature>
<comment type="similarity">
    <text evidence="2">Belongs to the MGMT family.</text>
</comment>
<feature type="active site" description="Nucleophile; methyl group acceptor from methylphosphotriester" evidence="12">
    <location>
        <position position="33"/>
    </location>
</feature>
<dbReference type="EMBL" id="CP030840">
    <property type="protein sequence ID" value="AXC14092.1"/>
    <property type="molecule type" value="Genomic_DNA"/>
</dbReference>
<evidence type="ECO:0000256" key="12">
    <source>
        <dbReference type="PIRSR" id="PIRSR000409-1"/>
    </source>
</evidence>
<dbReference type="Gene3D" id="3.40.10.10">
    <property type="entry name" value="DNA Methylphosphotriester Repair Domain"/>
    <property type="match status" value="1"/>
</dbReference>
<sequence length="358" mass="39923">MMNESKCWQSVIDKDQTKDGKFFYGVMTTKVFCRPGCPSRAPLRKNVRFYETAERAQADGLRPCMRCKPLEVNRLTDQDRFSEIRRYIQRNLDSRELLKLEMLSRNFGLSPFHFQRTFKSVVGLTPKQYIQELRMQTFKEELRDGASISGAVYGAGFGSSSRVYERLDTQLGMTPKEYRSGGDGVAISFATFGTPLGLMMLGATDRGLCFLEFGTSAADLSESLRQEYPRATIKAMLKPYSTQFIAWVEALSGYLEGEKAIGAMPIALHGTAFQVKVWRYLQTIPSGSVQSYSEVAEAIGKPKAARAVASACAANRIALVVPCHRVIRGDGSLGGYRWGLERKRALLDAERQALATAH</sequence>
<feature type="active site" description="Nucleophile; methyl group acceptor from either O6-methylguanine or O4-methylthymine" evidence="12">
    <location>
        <position position="323"/>
    </location>
</feature>
<dbReference type="CDD" id="cd06445">
    <property type="entry name" value="ATase"/>
    <property type="match status" value="1"/>
</dbReference>
<dbReference type="PROSITE" id="PS00374">
    <property type="entry name" value="MGMT"/>
    <property type="match status" value="1"/>
</dbReference>
<dbReference type="Gene3D" id="3.30.160.70">
    <property type="entry name" value="Methylated DNA-protein cysteine methyltransferase domain"/>
    <property type="match status" value="1"/>
</dbReference>
<evidence type="ECO:0000256" key="6">
    <source>
        <dbReference type="ARBA" id="ARBA00022763"/>
    </source>
</evidence>
<dbReference type="InterPro" id="IPR014048">
    <property type="entry name" value="MethylDNA_cys_MeTrfase_DNA-bd"/>
</dbReference>
<evidence type="ECO:0000256" key="8">
    <source>
        <dbReference type="ARBA" id="ARBA00023159"/>
    </source>
</evidence>
<evidence type="ECO:0000256" key="4">
    <source>
        <dbReference type="ARBA" id="ARBA00022603"/>
    </source>
</evidence>
<dbReference type="GO" id="GO:0003700">
    <property type="term" value="F:DNA-binding transcription factor activity"/>
    <property type="evidence" value="ECO:0007669"/>
    <property type="project" value="InterPro"/>
</dbReference>
<feature type="binding site" evidence="13">
    <location>
        <position position="67"/>
    </location>
    <ligand>
        <name>Zn(2+)</name>
        <dbReference type="ChEBI" id="CHEBI:29105"/>
    </ligand>
</feature>
<dbReference type="Gene3D" id="1.10.10.60">
    <property type="entry name" value="Homeodomain-like"/>
    <property type="match status" value="2"/>
</dbReference>
<dbReference type="NCBIfam" id="TIGR00589">
    <property type="entry name" value="ogt"/>
    <property type="match status" value="1"/>
</dbReference>
<dbReference type="InterPro" id="IPR036388">
    <property type="entry name" value="WH-like_DNA-bd_sf"/>
</dbReference>
<dbReference type="InterPro" id="IPR009057">
    <property type="entry name" value="Homeodomain-like_sf"/>
</dbReference>
<dbReference type="InterPro" id="IPR004026">
    <property type="entry name" value="Ada_DNA_repair_Zn-bd"/>
</dbReference>
<dbReference type="FunFam" id="1.10.10.10:FF:000214">
    <property type="entry name" value="Methylated-DNA--protein-cysteine methyltransferase"/>
    <property type="match status" value="1"/>
</dbReference>
<evidence type="ECO:0000256" key="3">
    <source>
        <dbReference type="ARBA" id="ARBA00011918"/>
    </source>
</evidence>
<evidence type="ECO:0000259" key="14">
    <source>
        <dbReference type="PROSITE" id="PS01124"/>
    </source>
</evidence>
<dbReference type="Pfam" id="PF12833">
    <property type="entry name" value="HTH_18"/>
    <property type="match status" value="1"/>
</dbReference>
<feature type="domain" description="HTH araC/xylS-type" evidence="14">
    <location>
        <begin position="82"/>
        <end position="181"/>
    </location>
</feature>
<dbReference type="Gene3D" id="1.10.10.10">
    <property type="entry name" value="Winged helix-like DNA-binding domain superfamily/Winged helix DNA-binding domain"/>
    <property type="match status" value="1"/>
</dbReference>
<proteinExistence type="inferred from homology"/>
<name>A0A2Z5G4L4_9BACT</name>
<dbReference type="OrthoDB" id="9802228at2"/>
<dbReference type="InterPro" id="IPR001497">
    <property type="entry name" value="MethylDNA_cys_MeTrfase_AS"/>
</dbReference>